<evidence type="ECO:0000313" key="13">
    <source>
        <dbReference type="Proteomes" id="UP000826014"/>
    </source>
</evidence>
<dbReference type="GO" id="GO:0008661">
    <property type="term" value="F:1-deoxy-D-xylulose-5-phosphate synthase activity"/>
    <property type="evidence" value="ECO:0007669"/>
    <property type="project" value="UniProtKB-EC"/>
</dbReference>
<dbReference type="Proteomes" id="UP000826014">
    <property type="component" value="Chromosome"/>
</dbReference>
<evidence type="ECO:0000256" key="10">
    <source>
        <dbReference type="HAMAP-Rule" id="MF_00315"/>
    </source>
</evidence>
<dbReference type="PROSITE" id="PS00801">
    <property type="entry name" value="TRANSKETOLASE_1"/>
    <property type="match status" value="1"/>
</dbReference>
<comment type="cofactor">
    <cofactor evidence="10">
        <name>thiamine diphosphate</name>
        <dbReference type="ChEBI" id="CHEBI:58937"/>
    </cofactor>
    <text evidence="10">Binds 1 thiamine pyrophosphate per subunit.</text>
</comment>
<evidence type="ECO:0000313" key="12">
    <source>
        <dbReference type="EMBL" id="QYF48813.1"/>
    </source>
</evidence>
<dbReference type="SUPFAM" id="SSF52922">
    <property type="entry name" value="TK C-terminal domain-like"/>
    <property type="match status" value="1"/>
</dbReference>
<comment type="pathway">
    <text evidence="1 10">Metabolic intermediate biosynthesis; 1-deoxy-D-xylulose 5-phosphate biosynthesis; 1-deoxy-D-xylulose 5-phosphate from D-glyceraldehyde 3-phosphate and pyruvate: step 1/1.</text>
</comment>
<dbReference type="EC" id="2.2.1.7" evidence="10"/>
<dbReference type="PANTHER" id="PTHR43322:SF5">
    <property type="entry name" value="1-DEOXY-D-XYLULOSE-5-PHOSPHATE SYNTHASE, CHLOROPLASTIC"/>
    <property type="match status" value="1"/>
</dbReference>
<dbReference type="NCBIfam" id="NF003933">
    <property type="entry name" value="PRK05444.2-2"/>
    <property type="match status" value="1"/>
</dbReference>
<evidence type="ECO:0000256" key="4">
    <source>
        <dbReference type="ARBA" id="ARBA00022679"/>
    </source>
</evidence>
<evidence type="ECO:0000256" key="3">
    <source>
        <dbReference type="ARBA" id="ARBA00011738"/>
    </source>
</evidence>
<comment type="cofactor">
    <cofactor evidence="10">
        <name>Mg(2+)</name>
        <dbReference type="ChEBI" id="CHEBI:18420"/>
    </cofactor>
    <text evidence="10">Binds 1 Mg(2+) ion per subunit.</text>
</comment>
<comment type="catalytic activity">
    <reaction evidence="10">
        <text>D-glyceraldehyde 3-phosphate + pyruvate + H(+) = 1-deoxy-D-xylulose 5-phosphate + CO2</text>
        <dbReference type="Rhea" id="RHEA:12605"/>
        <dbReference type="ChEBI" id="CHEBI:15361"/>
        <dbReference type="ChEBI" id="CHEBI:15378"/>
        <dbReference type="ChEBI" id="CHEBI:16526"/>
        <dbReference type="ChEBI" id="CHEBI:57792"/>
        <dbReference type="ChEBI" id="CHEBI:59776"/>
        <dbReference type="EC" id="2.2.1.7"/>
    </reaction>
</comment>
<dbReference type="CDD" id="cd07033">
    <property type="entry name" value="TPP_PYR_DXS_TK_like"/>
    <property type="match status" value="1"/>
</dbReference>
<dbReference type="Pfam" id="PF13292">
    <property type="entry name" value="DXP_synthase_N"/>
    <property type="match status" value="1"/>
</dbReference>
<dbReference type="Gene3D" id="3.40.50.920">
    <property type="match status" value="1"/>
</dbReference>
<feature type="domain" description="Transketolase-like pyrimidine-binding" evidence="11">
    <location>
        <begin position="317"/>
        <end position="482"/>
    </location>
</feature>
<feature type="binding site" evidence="10">
    <location>
        <position position="75"/>
    </location>
    <ligand>
        <name>thiamine diphosphate</name>
        <dbReference type="ChEBI" id="CHEBI:58937"/>
    </ligand>
</feature>
<dbReference type="HAMAP" id="MF_00315">
    <property type="entry name" value="DXP_synth"/>
    <property type="match status" value="1"/>
</dbReference>
<keyword evidence="8 10" id="KW-0786">Thiamine pyrophosphate</keyword>
<evidence type="ECO:0000256" key="7">
    <source>
        <dbReference type="ARBA" id="ARBA00022977"/>
    </source>
</evidence>
<dbReference type="SMART" id="SM00861">
    <property type="entry name" value="Transket_pyr"/>
    <property type="match status" value="1"/>
</dbReference>
<dbReference type="EMBL" id="CP075587">
    <property type="protein sequence ID" value="QYF48813.1"/>
    <property type="molecule type" value="Genomic_DNA"/>
</dbReference>
<dbReference type="InterPro" id="IPR033248">
    <property type="entry name" value="Transketolase_C"/>
</dbReference>
<keyword evidence="5 10" id="KW-0479">Metal-binding</keyword>
<evidence type="ECO:0000259" key="11">
    <source>
        <dbReference type="SMART" id="SM00861"/>
    </source>
</evidence>
<comment type="similarity">
    <text evidence="2 10">Belongs to the transketolase family. DXPS subfamily.</text>
</comment>
<comment type="subunit">
    <text evidence="3 10">Homodimer.</text>
</comment>
<keyword evidence="6 10" id="KW-0460">Magnesium</keyword>
<dbReference type="NCBIfam" id="TIGR00204">
    <property type="entry name" value="dxs"/>
    <property type="match status" value="1"/>
</dbReference>
<reference evidence="12 13" key="1">
    <citation type="journal article" date="2022" name="bioRxiv">
        <title>Ecology and evolution of chlamydial symbionts of arthropods.</title>
        <authorList>
            <person name="Halter T."/>
            <person name="Koestlbacher S."/>
            <person name="Collingro A."/>
            <person name="Sixt B.S."/>
            <person name="Toenshoff E.R."/>
            <person name="Hendrickx F."/>
            <person name="Kostanjsek R."/>
            <person name="Horn M."/>
        </authorList>
    </citation>
    <scope>NUCLEOTIDE SEQUENCE [LARGE SCALE GENOMIC DNA]</scope>
    <source>
        <strain evidence="12">W744xW776</strain>
    </source>
</reference>
<evidence type="ECO:0000256" key="8">
    <source>
        <dbReference type="ARBA" id="ARBA00023052"/>
    </source>
</evidence>
<accession>A0ABX8V0R8</accession>
<dbReference type="InterPro" id="IPR005475">
    <property type="entry name" value="Transketolase-like_Pyr-bd"/>
</dbReference>
<evidence type="ECO:0000256" key="5">
    <source>
        <dbReference type="ARBA" id="ARBA00022723"/>
    </source>
</evidence>
<evidence type="ECO:0000256" key="9">
    <source>
        <dbReference type="ARBA" id="ARBA00023229"/>
    </source>
</evidence>
<keyword evidence="7 10" id="KW-0784">Thiamine biosynthesis</keyword>
<dbReference type="PANTHER" id="PTHR43322">
    <property type="entry name" value="1-D-DEOXYXYLULOSE 5-PHOSPHATE SYNTHASE-RELATED"/>
    <property type="match status" value="1"/>
</dbReference>
<keyword evidence="4 10" id="KW-0808">Transferase</keyword>
<feature type="binding site" evidence="10">
    <location>
        <position position="176"/>
    </location>
    <ligand>
        <name>Mg(2+)</name>
        <dbReference type="ChEBI" id="CHEBI:18420"/>
    </ligand>
</feature>
<dbReference type="Pfam" id="PF02780">
    <property type="entry name" value="Transketolase_C"/>
    <property type="match status" value="1"/>
</dbReference>
<feature type="binding site" evidence="10">
    <location>
        <begin position="116"/>
        <end position="118"/>
    </location>
    <ligand>
        <name>thiamine diphosphate</name>
        <dbReference type="ChEBI" id="CHEBI:58937"/>
    </ligand>
</feature>
<dbReference type="InterPro" id="IPR009014">
    <property type="entry name" value="Transketo_C/PFOR_II"/>
</dbReference>
<keyword evidence="13" id="KW-1185">Reference proteome</keyword>
<evidence type="ECO:0000256" key="6">
    <source>
        <dbReference type="ARBA" id="ARBA00022842"/>
    </source>
</evidence>
<keyword evidence="9 10" id="KW-0414">Isoprene biosynthesis</keyword>
<evidence type="ECO:0000256" key="2">
    <source>
        <dbReference type="ARBA" id="ARBA00011081"/>
    </source>
</evidence>
<proteinExistence type="inferred from homology"/>
<evidence type="ECO:0000256" key="1">
    <source>
        <dbReference type="ARBA" id="ARBA00004980"/>
    </source>
</evidence>
<comment type="caution">
    <text evidence="10">Lacks conserved residue(s) required for the propagation of feature annotation.</text>
</comment>
<dbReference type="Gene3D" id="3.40.50.970">
    <property type="match status" value="2"/>
</dbReference>
<dbReference type="SUPFAM" id="SSF52518">
    <property type="entry name" value="Thiamin diphosphate-binding fold (THDP-binding)"/>
    <property type="match status" value="2"/>
</dbReference>
<feature type="binding site" evidence="10">
    <location>
        <position position="368"/>
    </location>
    <ligand>
        <name>thiamine diphosphate</name>
        <dbReference type="ChEBI" id="CHEBI:58937"/>
    </ligand>
</feature>
<name>A0ABX8V0R8_9BACT</name>
<sequence>MSYPLLSQISSPEQIKYFSLDSLKLLATEIRQKIIDVMAVNGGHLASNLGIVELIIALHHVFDSPGDKFVFDVSHQSYPHKLLTGRYHRFDQIRKFKGLCGFCNPKESKHDHFYAGHAGTALSLGLGVAKNRDINKRKEHVLPIIGDATLTCGLTLEALNNIPRDLRDFIVVLNDNEMSISENVGAMKYILSRFFNHPRSNKIYNELESLLSKFPGLGIQLAKQGHKLKESLKNLFSTAPFFEQFHLDYVGPINGHDISKLILVFEALKNNPHPVLLHILTVKGQGMQTATLNPVSWHGCKPFDKQTEKFLTTSSQVSFPQVFGKHILEMAKNDPSLIAVTPAMLAGSCLQEFMKAFPERCLDVGIAEGHAVTFCGGIAYGKKMKVVCSIYATFLQRAFDNLFHDVCLQELPVVFAIDRAGISGPDGSTHHGIYDISFLNVMPNMVICQPRNAQLLKELLESAFSWGLPTAIRYPNMATEETDAALKTRSLGIGEIVVTGSKLAIIAVGHMCYTAIKVREILLPYGIDATIVDPIFLKPLDQDLLYSILTKHTYIVTLEEHSINGGFASIFNQFIVRNKFYQLQVLNLGIPEAFIEQGSYQDLMQSLNLSPKAIAEQIKKEFFSFSEQLNPPSYDYRSFSKY</sequence>
<protein>
    <recommendedName>
        <fullName evidence="10">1-deoxy-D-xylulose-5-phosphate synthase</fullName>
        <ecNumber evidence="10">2.2.1.7</ecNumber>
    </recommendedName>
    <alternativeName>
        <fullName evidence="10">1-deoxyxylulose-5-phosphate synthase</fullName>
        <shortName evidence="10">DXP synthase</shortName>
        <shortName evidence="10">DXPS</shortName>
    </alternativeName>
</protein>
<dbReference type="InterPro" id="IPR005477">
    <property type="entry name" value="Dxylulose-5-P_synthase"/>
</dbReference>
<feature type="binding site" evidence="10">
    <location>
        <begin position="148"/>
        <end position="149"/>
    </location>
    <ligand>
        <name>thiamine diphosphate</name>
        <dbReference type="ChEBI" id="CHEBI:58937"/>
    </ligand>
</feature>
<dbReference type="Pfam" id="PF02779">
    <property type="entry name" value="Transket_pyr"/>
    <property type="match status" value="1"/>
</dbReference>
<feature type="binding site" evidence="10">
    <location>
        <position position="147"/>
    </location>
    <ligand>
        <name>Mg(2+)</name>
        <dbReference type="ChEBI" id="CHEBI:18420"/>
    </ligand>
</feature>
<dbReference type="CDD" id="cd02007">
    <property type="entry name" value="TPP_DXS"/>
    <property type="match status" value="1"/>
</dbReference>
<organism evidence="12 13">
    <name type="scientific">Candidatus Rhabdochlamydia oedothoracis</name>
    <dbReference type="NCBI Taxonomy" id="2720720"/>
    <lineage>
        <taxon>Bacteria</taxon>
        <taxon>Pseudomonadati</taxon>
        <taxon>Chlamydiota</taxon>
        <taxon>Chlamydiia</taxon>
        <taxon>Parachlamydiales</taxon>
        <taxon>Candidatus Rhabdochlamydiaceae</taxon>
        <taxon>Candidatus Rhabdochlamydia</taxon>
    </lineage>
</organism>
<dbReference type="RefSeq" id="WP_215216745.1">
    <property type="nucleotide sequence ID" value="NZ_CP075587.1"/>
</dbReference>
<feature type="binding site" evidence="10">
    <location>
        <position position="176"/>
    </location>
    <ligand>
        <name>thiamine diphosphate</name>
        <dbReference type="ChEBI" id="CHEBI:58937"/>
    </ligand>
</feature>
<gene>
    <name evidence="10" type="primary">dxs</name>
    <name evidence="12" type="ORF">RHABOEDO_001034</name>
</gene>
<dbReference type="InterPro" id="IPR049557">
    <property type="entry name" value="Transketolase_CS"/>
</dbReference>
<dbReference type="InterPro" id="IPR029061">
    <property type="entry name" value="THDP-binding"/>
</dbReference>
<comment type="function">
    <text evidence="10">Catalyzes the acyloin condensation reaction between C atoms 2 and 3 of pyruvate and glyceraldehyde 3-phosphate to yield 1-deoxy-D-xylulose-5-phosphate (DXP).</text>
</comment>